<evidence type="ECO:0000256" key="1">
    <source>
        <dbReference type="SAM" id="Phobius"/>
    </source>
</evidence>
<accession>A0A563E194</accession>
<reference evidence="2 3" key="1">
    <citation type="submission" date="2019-05" db="EMBL/GenBank/DDBJ databases">
        <authorList>
            <person name="Lee S.D."/>
        </authorList>
    </citation>
    <scope>NUCLEOTIDE SEQUENCE [LARGE SCALE GENOMIC DNA]</scope>
    <source>
        <strain evidence="2 3">C5-26</strain>
    </source>
</reference>
<dbReference type="RefSeq" id="WP_146317004.1">
    <property type="nucleotide sequence ID" value="NZ_VCQV01000015.1"/>
</dbReference>
<dbReference type="AlphaFoldDB" id="A0A563E194"/>
<feature type="transmembrane region" description="Helical" evidence="1">
    <location>
        <begin position="71"/>
        <end position="90"/>
    </location>
</feature>
<sequence>MKRFDLTITWRVAAWTLGGGVVAAVGAGVLAGVTGGMTRAVLFRGLLVTVSLLIAAWVAARRATASGIDSILPTVATGATVGCLLDPASWDGRAYLAQLVLAPGMITAVLDLVIWVALTVAGTAVLLSGVTERLRGHRQQAGSYVG</sequence>
<reference evidence="2 3" key="2">
    <citation type="submission" date="2019-08" db="EMBL/GenBank/DDBJ databases">
        <title>Jejuicoccus antrihumi gen. nov., sp. nov., a new member of the family Dermacoccaceae isolated from a cave.</title>
        <authorList>
            <person name="Schumann P."/>
            <person name="Kim I.S."/>
        </authorList>
    </citation>
    <scope>NUCLEOTIDE SEQUENCE [LARGE SCALE GENOMIC DNA]</scope>
    <source>
        <strain evidence="2 3">C5-26</strain>
    </source>
</reference>
<keyword evidence="1" id="KW-1133">Transmembrane helix</keyword>
<gene>
    <name evidence="2" type="ORF">FGL98_11970</name>
</gene>
<dbReference type="Proteomes" id="UP000320244">
    <property type="component" value="Unassembled WGS sequence"/>
</dbReference>
<keyword evidence="1" id="KW-0812">Transmembrane</keyword>
<comment type="caution">
    <text evidence="2">The sequence shown here is derived from an EMBL/GenBank/DDBJ whole genome shotgun (WGS) entry which is preliminary data.</text>
</comment>
<feature type="transmembrane region" description="Helical" evidence="1">
    <location>
        <begin position="41"/>
        <end position="59"/>
    </location>
</feature>
<evidence type="ECO:0000313" key="2">
    <source>
        <dbReference type="EMBL" id="TWP35942.1"/>
    </source>
</evidence>
<evidence type="ECO:0000313" key="3">
    <source>
        <dbReference type="Proteomes" id="UP000320244"/>
    </source>
</evidence>
<keyword evidence="3" id="KW-1185">Reference proteome</keyword>
<protein>
    <submittedName>
        <fullName evidence="2">Uncharacterized protein</fullName>
    </submittedName>
</protein>
<organism evidence="2 3">
    <name type="scientific">Leekyejoonella antrihumi</name>
    <dbReference type="NCBI Taxonomy" id="1660198"/>
    <lineage>
        <taxon>Bacteria</taxon>
        <taxon>Bacillati</taxon>
        <taxon>Actinomycetota</taxon>
        <taxon>Actinomycetes</taxon>
        <taxon>Micrococcales</taxon>
        <taxon>Dermacoccaceae</taxon>
        <taxon>Leekyejoonella</taxon>
    </lineage>
</organism>
<dbReference type="EMBL" id="VCQV01000015">
    <property type="protein sequence ID" value="TWP35942.1"/>
    <property type="molecule type" value="Genomic_DNA"/>
</dbReference>
<proteinExistence type="predicted"/>
<name>A0A563E194_9MICO</name>
<feature type="transmembrane region" description="Helical" evidence="1">
    <location>
        <begin position="102"/>
        <end position="130"/>
    </location>
</feature>
<feature type="transmembrane region" description="Helical" evidence="1">
    <location>
        <begin position="12"/>
        <end position="35"/>
    </location>
</feature>
<dbReference type="OrthoDB" id="5150360at2"/>
<keyword evidence="1" id="KW-0472">Membrane</keyword>